<evidence type="ECO:0000313" key="2">
    <source>
        <dbReference type="EMBL" id="RXT40199.1"/>
    </source>
</evidence>
<proteinExistence type="predicted"/>
<protein>
    <submittedName>
        <fullName evidence="2">Uncharacterized protein</fullName>
    </submittedName>
</protein>
<keyword evidence="1" id="KW-0812">Transmembrane</keyword>
<name>A0A4Q1UQT5_9BRAD</name>
<dbReference type="EMBL" id="MZXW01000038">
    <property type="protein sequence ID" value="RXT40199.1"/>
    <property type="molecule type" value="Genomic_DNA"/>
</dbReference>
<comment type="caution">
    <text evidence="2">The sequence shown here is derived from an EMBL/GenBank/DDBJ whole genome shotgun (WGS) entry which is preliminary data.</text>
</comment>
<dbReference type="AlphaFoldDB" id="A0A4Q1UQT5"/>
<keyword evidence="1" id="KW-0472">Membrane</keyword>
<accession>A0A4Q1UQT5</accession>
<dbReference type="RefSeq" id="WP_129273715.1">
    <property type="nucleotide sequence ID" value="NZ_MZXW01000038.1"/>
</dbReference>
<evidence type="ECO:0000256" key="1">
    <source>
        <dbReference type="SAM" id="Phobius"/>
    </source>
</evidence>
<feature type="transmembrane region" description="Helical" evidence="1">
    <location>
        <begin position="39"/>
        <end position="60"/>
    </location>
</feature>
<organism evidence="2 3">
    <name type="scientific">Bradyrhizobium betae</name>
    <dbReference type="NCBI Taxonomy" id="244734"/>
    <lineage>
        <taxon>Bacteria</taxon>
        <taxon>Pseudomonadati</taxon>
        <taxon>Pseudomonadota</taxon>
        <taxon>Alphaproteobacteria</taxon>
        <taxon>Hyphomicrobiales</taxon>
        <taxon>Nitrobacteraceae</taxon>
        <taxon>Bradyrhizobium</taxon>
    </lineage>
</organism>
<reference evidence="2 3" key="1">
    <citation type="submission" date="2017-03" db="EMBL/GenBank/DDBJ databases">
        <authorList>
            <person name="Safronova V.I."/>
            <person name="Sazanova A.L."/>
            <person name="Chirak E.R."/>
        </authorList>
    </citation>
    <scope>NUCLEOTIDE SEQUENCE [LARGE SCALE GENOMIC DNA]</scope>
    <source>
        <strain evidence="2 3">Opo-243</strain>
    </source>
</reference>
<feature type="transmembrane region" description="Helical" evidence="1">
    <location>
        <begin position="12"/>
        <end position="33"/>
    </location>
</feature>
<sequence length="76" mass="7827">MKGVLRELIGLFVDDGALALEICGIVALSALLATASPKTLLLAGTVLAMGCPVVLVLNTLSAARERRNVRKGGDPI</sequence>
<dbReference type="Proteomes" id="UP000290819">
    <property type="component" value="Unassembled WGS sequence"/>
</dbReference>
<keyword evidence="3" id="KW-1185">Reference proteome</keyword>
<keyword evidence="1" id="KW-1133">Transmembrane helix</keyword>
<evidence type="ECO:0000313" key="3">
    <source>
        <dbReference type="Proteomes" id="UP000290819"/>
    </source>
</evidence>
<gene>
    <name evidence="2" type="ORF">B5V03_28285</name>
</gene>